<feature type="region of interest" description="Disordered" evidence="2">
    <location>
        <begin position="130"/>
        <end position="160"/>
    </location>
</feature>
<evidence type="ECO:0000313" key="3">
    <source>
        <dbReference type="EMBL" id="POS72503.1"/>
    </source>
</evidence>
<sequence length="612" mass="64682">MNMLAAPLDPPTANEGAEIEITSFGKDEDYEEDEVKNKPTCPRDRQRRPPAVDDPPQCWGPPDLPSPPLPPLPTHTPAGTRPRRTPSPPRSVFMAAPPSPNINMFPTHHHETDLIQTRYDDGEVVRYGAGESYRPFNSGSSNTRDRSPRRARSPLRDRDRDLTFRAGPRVAAPGVPIATGDPTGAVTLLVVVRAGDDGTAAAAGPGVLSGVLHLEGAPDGLHHATRLPQGGMIGFQTEHGPHAVTLTAETLDDDHGPRLFATAVTAHDLLSGALLQLDLEATGLTGPGRVPQIAQIAQIVATTDMARVRVTDSVHLSESEKWFPQPSHPAQIRAGPSGANSIPVPARTSTPRAAAESFQSPLKSPQRPKSPPRGPAALRAPPTGPSATRNFSTPHAAPAALRSTPAPSYSSRADTPSPTVPPSGPRGYGPPRGNSFSSRGRGGGGWGTPASRPHFAQPPAVSPGTPPTGPSSVPTGPRASFSSRDTPAPSPSVASKPFNPPTGPAAQGGQRQTLAQNLIASMPHIVPGGKADPASTPLMTGVTKDLEAHHRRLKEEEERIREELKVKDEKLRKSLRMWEKLERESKSFELKSDLSENSLRTIAGEGVGGAAF</sequence>
<feature type="compositionally biased region" description="Basic and acidic residues" evidence="2">
    <location>
        <begin position="35"/>
        <end position="44"/>
    </location>
</feature>
<feature type="compositionally biased region" description="Polar residues" evidence="2">
    <location>
        <begin position="405"/>
        <end position="417"/>
    </location>
</feature>
<keyword evidence="4" id="KW-1185">Reference proteome</keyword>
<feature type="compositionally biased region" description="Polar residues" evidence="2">
    <location>
        <begin position="509"/>
        <end position="519"/>
    </location>
</feature>
<dbReference type="EMBL" id="MAVT02000986">
    <property type="protein sequence ID" value="POS72503.1"/>
    <property type="molecule type" value="Genomic_DNA"/>
</dbReference>
<evidence type="ECO:0008006" key="5">
    <source>
        <dbReference type="Google" id="ProtNLM"/>
    </source>
</evidence>
<gene>
    <name evidence="3" type="ORF">DHEL01_v209102</name>
</gene>
<proteinExistence type="predicted"/>
<feature type="compositionally biased region" description="Pro residues" evidence="2">
    <location>
        <begin position="460"/>
        <end position="469"/>
    </location>
</feature>
<comment type="caution">
    <text evidence="3">The sequence shown here is derived from an EMBL/GenBank/DDBJ whole genome shotgun (WGS) entry which is preliminary data.</text>
</comment>
<feature type="region of interest" description="Disordered" evidence="2">
    <location>
        <begin position="1"/>
        <end position="96"/>
    </location>
</feature>
<organism evidence="3 4">
    <name type="scientific">Diaporthe helianthi</name>
    <dbReference type="NCBI Taxonomy" id="158607"/>
    <lineage>
        <taxon>Eukaryota</taxon>
        <taxon>Fungi</taxon>
        <taxon>Dikarya</taxon>
        <taxon>Ascomycota</taxon>
        <taxon>Pezizomycotina</taxon>
        <taxon>Sordariomycetes</taxon>
        <taxon>Sordariomycetidae</taxon>
        <taxon>Diaporthales</taxon>
        <taxon>Diaporthaceae</taxon>
        <taxon>Diaporthe</taxon>
    </lineage>
</organism>
<feature type="compositionally biased region" description="Low complexity" evidence="2">
    <location>
        <begin position="429"/>
        <end position="439"/>
    </location>
</feature>
<feature type="coiled-coil region" evidence="1">
    <location>
        <begin position="539"/>
        <end position="574"/>
    </location>
</feature>
<dbReference type="STRING" id="158607.A0A2P5HQF8"/>
<feature type="compositionally biased region" description="Pro residues" evidence="2">
    <location>
        <begin position="58"/>
        <end position="74"/>
    </location>
</feature>
<feature type="compositionally biased region" description="Polar residues" evidence="2">
    <location>
        <begin position="347"/>
        <end position="363"/>
    </location>
</feature>
<evidence type="ECO:0000256" key="2">
    <source>
        <dbReference type="SAM" id="MobiDB-lite"/>
    </source>
</evidence>
<feature type="region of interest" description="Disordered" evidence="2">
    <location>
        <begin position="317"/>
        <end position="539"/>
    </location>
</feature>
<evidence type="ECO:0000313" key="4">
    <source>
        <dbReference type="Proteomes" id="UP000094444"/>
    </source>
</evidence>
<keyword evidence="1" id="KW-0175">Coiled coil</keyword>
<dbReference type="OrthoDB" id="5424692at2759"/>
<feature type="compositionally biased region" description="Low complexity" evidence="2">
    <location>
        <begin position="448"/>
        <end position="459"/>
    </location>
</feature>
<dbReference type="Proteomes" id="UP000094444">
    <property type="component" value="Unassembled WGS sequence"/>
</dbReference>
<name>A0A2P5HQF8_DIAHE</name>
<protein>
    <recommendedName>
        <fullName evidence="5">Serine/arginine repetitive matrix protein 1</fullName>
    </recommendedName>
</protein>
<dbReference type="AlphaFoldDB" id="A0A2P5HQF8"/>
<reference evidence="3" key="1">
    <citation type="submission" date="2017-09" db="EMBL/GenBank/DDBJ databases">
        <title>Polyketide synthases of a Diaporthe helianthi virulent isolate.</title>
        <authorList>
            <person name="Baroncelli R."/>
        </authorList>
    </citation>
    <scope>NUCLEOTIDE SEQUENCE [LARGE SCALE GENOMIC DNA]</scope>
    <source>
        <strain evidence="3">7/96</strain>
    </source>
</reference>
<dbReference type="InParanoid" id="A0A2P5HQF8"/>
<evidence type="ECO:0000256" key="1">
    <source>
        <dbReference type="SAM" id="Coils"/>
    </source>
</evidence>
<accession>A0A2P5HQF8</accession>
<feature type="compositionally biased region" description="Basic and acidic residues" evidence="2">
    <location>
        <begin position="143"/>
        <end position="160"/>
    </location>
</feature>